<evidence type="ECO:0000256" key="3">
    <source>
        <dbReference type="ARBA" id="ARBA00022630"/>
    </source>
</evidence>
<evidence type="ECO:0000256" key="8">
    <source>
        <dbReference type="ARBA" id="ARBA00023033"/>
    </source>
</evidence>
<dbReference type="AlphaFoldDB" id="A0AAV1I1E2"/>
<dbReference type="Gene3D" id="3.50.50.60">
    <property type="entry name" value="FAD/NAD(P)-binding domain"/>
    <property type="match status" value="2"/>
</dbReference>
<dbReference type="GO" id="GO:0016712">
    <property type="term" value="F:oxidoreductase activity, acting on paired donors, with incorporation or reduction of molecular oxygen, reduced flavin or flavoprotein as one donor, and incorporation of one atom of oxygen"/>
    <property type="evidence" value="ECO:0007669"/>
    <property type="project" value="UniProtKB-UniRule"/>
</dbReference>
<dbReference type="Proteomes" id="UP001314263">
    <property type="component" value="Unassembled WGS sequence"/>
</dbReference>
<evidence type="ECO:0000256" key="7">
    <source>
        <dbReference type="ARBA" id="ARBA00023002"/>
    </source>
</evidence>
<dbReference type="InterPro" id="IPR018168">
    <property type="entry name" value="Ubi_Hdrlase_CS"/>
</dbReference>
<dbReference type="PANTHER" id="PTHR43876">
    <property type="entry name" value="UBIQUINONE BIOSYNTHESIS MONOOXYGENASE COQ6, MITOCHONDRIAL"/>
    <property type="match status" value="1"/>
</dbReference>
<keyword evidence="8 11" id="KW-0503">Monooxygenase</keyword>
<sequence>MRQAVKEHLLLSYRRPLSSAASLDSIYDVAIIGGGMVGSALACALGRSPVTEELRVLVVDKVPLPEISAPGADPPELRVSTLTPASVRLFEESGAWDSMAPPRSAAFRHMQVWDHGGNGCVRYSAATVGLPVMGYVAENRVIQAALGQTLRSRRSVVDYVSPASLQTLTLPAYAPDLHSGMQSNELAEIGLDSGQTVRARLVVGADGSRSRVRELADLRTFSWSYHQRGIVATVRTQHPNDTAWQRFLRTGPLALLPVRGSYSNVVWSTSVAEAGRLQALTPQAFALEVNQALQGGCMPARNPLLPGASSDSFIPPPTVYAADGAASQQSFPLALLGSGRYVRPRLALVGDAAHVVHPLAGQGVNLGFADVGQLAAALAHAVETGRDIGDLGLLQEMYEAPRQSENARMMTALDSLKRVFAPQDGLLASLRGLGLDLLNGSGVIKRQIMRYAMGVA</sequence>
<dbReference type="GO" id="GO:0016123">
    <property type="term" value="P:xanthophyll biosynthetic process"/>
    <property type="evidence" value="ECO:0007669"/>
    <property type="project" value="TreeGrafter"/>
</dbReference>
<comment type="subunit">
    <text evidence="11">Component of a multi-subunit COQ enzyme complex.</text>
</comment>
<keyword evidence="6 11" id="KW-0274">FAD</keyword>
<organism evidence="13 14">
    <name type="scientific">Coccomyxa viridis</name>
    <dbReference type="NCBI Taxonomy" id="1274662"/>
    <lineage>
        <taxon>Eukaryota</taxon>
        <taxon>Viridiplantae</taxon>
        <taxon>Chlorophyta</taxon>
        <taxon>core chlorophytes</taxon>
        <taxon>Trebouxiophyceae</taxon>
        <taxon>Trebouxiophyceae incertae sedis</taxon>
        <taxon>Coccomyxaceae</taxon>
        <taxon>Coccomyxa</taxon>
    </lineage>
</organism>
<keyword evidence="5 11" id="KW-0999">Mitochondrion inner membrane</keyword>
<keyword evidence="4 11" id="KW-0831">Ubiquinone biosynthesis</keyword>
<accession>A0AAV1I1E2</accession>
<keyword evidence="3 11" id="KW-0285">Flavoprotein</keyword>
<evidence type="ECO:0000313" key="14">
    <source>
        <dbReference type="Proteomes" id="UP001314263"/>
    </source>
</evidence>
<evidence type="ECO:0000256" key="6">
    <source>
        <dbReference type="ARBA" id="ARBA00022827"/>
    </source>
</evidence>
<dbReference type="GO" id="GO:0016120">
    <property type="term" value="P:carotene biosynthetic process"/>
    <property type="evidence" value="ECO:0007669"/>
    <property type="project" value="TreeGrafter"/>
</dbReference>
<feature type="domain" description="FAD-binding" evidence="12">
    <location>
        <begin position="27"/>
        <end position="274"/>
    </location>
</feature>
<dbReference type="GO" id="GO:0120538">
    <property type="term" value="F:2-methoxy-6-polyprenolphenol 4-hydroxylase activity"/>
    <property type="evidence" value="ECO:0007669"/>
    <property type="project" value="UniProtKB-EC"/>
</dbReference>
<dbReference type="PANTHER" id="PTHR43876:SF7">
    <property type="entry name" value="UBIQUINONE BIOSYNTHESIS MONOOXYGENASE COQ6, MITOCHONDRIAL"/>
    <property type="match status" value="1"/>
</dbReference>
<comment type="cofactor">
    <cofactor evidence="1 11">
        <name>FAD</name>
        <dbReference type="ChEBI" id="CHEBI:57692"/>
    </cofactor>
</comment>
<evidence type="ECO:0000256" key="5">
    <source>
        <dbReference type="ARBA" id="ARBA00022792"/>
    </source>
</evidence>
<dbReference type="FunFam" id="3.50.50.60:FF:000021">
    <property type="entry name" value="Ubiquinone biosynthesis monooxygenase COQ6"/>
    <property type="match status" value="1"/>
</dbReference>
<evidence type="ECO:0000256" key="11">
    <source>
        <dbReference type="HAMAP-Rule" id="MF_03193"/>
    </source>
</evidence>
<gene>
    <name evidence="11" type="primary">COQ6</name>
    <name evidence="13" type="ORF">CVIRNUC_002857</name>
</gene>
<comment type="pathway">
    <text evidence="11">Cofactor biosynthesis; ubiquinone biosynthesis.</text>
</comment>
<dbReference type="GO" id="GO:0106364">
    <property type="term" value="F:4-hydroxy-3-all-trans-polyprenylbenzoate oxygenase activity"/>
    <property type="evidence" value="ECO:0007669"/>
    <property type="project" value="UniProtKB-EC"/>
</dbReference>
<evidence type="ECO:0000256" key="10">
    <source>
        <dbReference type="ARBA" id="ARBA00023136"/>
    </source>
</evidence>
<comment type="similarity">
    <text evidence="2 11">Belongs to the UbiH/COQ6 family.</text>
</comment>
<evidence type="ECO:0000256" key="2">
    <source>
        <dbReference type="ARBA" id="ARBA00005349"/>
    </source>
</evidence>
<dbReference type="Pfam" id="PF01494">
    <property type="entry name" value="FAD_binding_3"/>
    <property type="match status" value="2"/>
</dbReference>
<evidence type="ECO:0000256" key="9">
    <source>
        <dbReference type="ARBA" id="ARBA00023128"/>
    </source>
</evidence>
<evidence type="ECO:0000259" key="12">
    <source>
        <dbReference type="Pfam" id="PF01494"/>
    </source>
</evidence>
<dbReference type="InterPro" id="IPR010971">
    <property type="entry name" value="UbiH/COQ6"/>
</dbReference>
<dbReference type="NCBIfam" id="TIGR01988">
    <property type="entry name" value="Ubi-OHases"/>
    <property type="match status" value="1"/>
</dbReference>
<keyword evidence="10 11" id="KW-0472">Membrane</keyword>
<comment type="catalytic activity">
    <reaction evidence="11">
        <text>a 2-methoxy-6-(all-trans-polyprenyl)phenol + 2 reduced [2Fe-2S]-[ferredoxin] + O2 + 2 H(+) = a 2-methoxy-6-(all-trans-polyprenyl)benzene-1,4-diol + 2 oxidized [2Fe-2S]-[ferredoxin] + H2O</text>
        <dbReference type="Rhea" id="RHEA:81183"/>
        <dbReference type="Rhea" id="RHEA-COMP:9551"/>
        <dbReference type="Rhea" id="RHEA-COMP:10000"/>
        <dbReference type="Rhea" id="RHEA-COMP:10001"/>
        <dbReference type="Rhea" id="RHEA-COMP:10858"/>
        <dbReference type="ChEBI" id="CHEBI:15377"/>
        <dbReference type="ChEBI" id="CHEBI:15378"/>
        <dbReference type="ChEBI" id="CHEBI:15379"/>
        <dbReference type="ChEBI" id="CHEBI:33737"/>
        <dbReference type="ChEBI" id="CHEBI:33738"/>
        <dbReference type="ChEBI" id="CHEBI:62731"/>
        <dbReference type="ChEBI" id="CHEBI:84166"/>
        <dbReference type="EC" id="1.14.15.46"/>
    </reaction>
</comment>
<dbReference type="EC" id="1.14.15.46" evidence="11"/>
<dbReference type="EC" id="1.14.15.45" evidence="11"/>
<evidence type="ECO:0000256" key="1">
    <source>
        <dbReference type="ARBA" id="ARBA00001974"/>
    </source>
</evidence>
<dbReference type="InterPro" id="IPR000689">
    <property type="entry name" value="UbQ_mOase_COQ6"/>
</dbReference>
<dbReference type="PROSITE" id="PS01304">
    <property type="entry name" value="UBIH"/>
    <property type="match status" value="1"/>
</dbReference>
<dbReference type="EMBL" id="CAUYUE010000004">
    <property type="protein sequence ID" value="CAK0761411.1"/>
    <property type="molecule type" value="Genomic_DNA"/>
</dbReference>
<comment type="catalytic activity">
    <reaction evidence="11">
        <text>a 4-hydroxy-3-(all-trans-polyprenyl)benzoate + 2 reduced [2Fe-2S]-[ferredoxin] + O2 + 2 H(+) = a 3,4-dihydroxy-5-(all-trans-polyprenyl)benzoate + 2 oxidized [2Fe-2S]-[ferredoxin] + H2O</text>
        <dbReference type="Rhea" id="RHEA:81195"/>
        <dbReference type="Rhea" id="RHEA-COMP:9514"/>
        <dbReference type="Rhea" id="RHEA-COMP:10000"/>
        <dbReference type="Rhea" id="RHEA-COMP:10001"/>
        <dbReference type="Rhea" id="RHEA-COMP:10930"/>
        <dbReference type="ChEBI" id="CHEBI:15377"/>
        <dbReference type="ChEBI" id="CHEBI:15378"/>
        <dbReference type="ChEBI" id="CHEBI:15379"/>
        <dbReference type="ChEBI" id="CHEBI:33737"/>
        <dbReference type="ChEBI" id="CHEBI:33738"/>
        <dbReference type="ChEBI" id="CHEBI:64694"/>
        <dbReference type="ChEBI" id="CHEBI:78396"/>
        <dbReference type="EC" id="1.14.15.45"/>
    </reaction>
</comment>
<comment type="function">
    <text evidence="11">FAD-dependent monooxygenase required for two non-consecutive steps during ubiquinone biosynthesis. Required for the C5-ring hydroxylation during ubiquinone biosynthesis by catalyzing the hydroxylation of 4-hydroxy-3-(all-trans-polyprenyl)benzoic acid to 3,4-dihydroxy-5-(all-trans-polyprenyl)benzoic acid. Also acts downstream of coq4, for the C1-hydroxylation during ubiquinone biosynthesis by catalyzing the hydroxylation of 2-methoxy-6-(all-trans-polyprenyl)phenol to 2-methoxy-6-(all-trans-polyprenyl)benzene-1,4-diol. The electrons required for the hydroxylation reaction are funneled indirectly to coq6 from NADPH via a ferredoxin/ferredoxin reductase system.</text>
</comment>
<name>A0AAV1I1E2_9CHLO</name>
<evidence type="ECO:0000313" key="13">
    <source>
        <dbReference type="EMBL" id="CAK0761411.1"/>
    </source>
</evidence>
<protein>
    <recommendedName>
        <fullName evidence="11">Ubiquinone biosynthesis monooxygenase COQ6, mitochondrial</fullName>
        <ecNumber evidence="11">1.14.15.45</ecNumber>
    </recommendedName>
    <alternativeName>
        <fullName evidence="11">2-methoxy-6-polyprenolphenol 4-hydroxylase</fullName>
        <ecNumber evidence="11">1.14.15.46</ecNumber>
    </alternativeName>
</protein>
<dbReference type="GO" id="GO:0071949">
    <property type="term" value="F:FAD binding"/>
    <property type="evidence" value="ECO:0007669"/>
    <property type="project" value="InterPro"/>
</dbReference>
<dbReference type="InterPro" id="IPR002938">
    <property type="entry name" value="FAD-bd"/>
</dbReference>
<dbReference type="InterPro" id="IPR051205">
    <property type="entry name" value="UbiH/COQ6_monooxygenase"/>
</dbReference>
<keyword evidence="9 11" id="KW-0496">Mitochondrion</keyword>
<comment type="caution">
    <text evidence="13">The sequence shown here is derived from an EMBL/GenBank/DDBJ whole genome shotgun (WGS) entry which is preliminary data.</text>
</comment>
<reference evidence="13 14" key="1">
    <citation type="submission" date="2023-10" db="EMBL/GenBank/DDBJ databases">
        <authorList>
            <person name="Maclean D."/>
            <person name="Macfadyen A."/>
        </authorList>
    </citation>
    <scope>NUCLEOTIDE SEQUENCE [LARGE SCALE GENOMIC DNA]</scope>
</reference>
<keyword evidence="14" id="KW-1185">Reference proteome</keyword>
<evidence type="ECO:0000256" key="4">
    <source>
        <dbReference type="ARBA" id="ARBA00022688"/>
    </source>
</evidence>
<dbReference type="InterPro" id="IPR036188">
    <property type="entry name" value="FAD/NAD-bd_sf"/>
</dbReference>
<dbReference type="HAMAP" id="MF_03193">
    <property type="entry name" value="COQ6_monooxygenase"/>
    <property type="match status" value="1"/>
</dbReference>
<dbReference type="SUPFAM" id="SSF51905">
    <property type="entry name" value="FAD/NAD(P)-binding domain"/>
    <property type="match status" value="1"/>
</dbReference>
<proteinExistence type="inferred from homology"/>
<keyword evidence="7 11" id="KW-0560">Oxidoreductase</keyword>
<comment type="subcellular location">
    <subcellularLocation>
        <location evidence="11">Mitochondrion inner membrane</location>
        <topology evidence="11">Peripheral membrane protein</topology>
        <orientation evidence="11">Matrix side</orientation>
    </subcellularLocation>
</comment>
<feature type="domain" description="FAD-binding" evidence="12">
    <location>
        <begin position="340"/>
        <end position="383"/>
    </location>
</feature>
<dbReference type="GO" id="GO:0031314">
    <property type="term" value="C:extrinsic component of mitochondrial inner membrane"/>
    <property type="evidence" value="ECO:0007669"/>
    <property type="project" value="UniProtKB-UniRule"/>
</dbReference>
<dbReference type="PRINTS" id="PR00420">
    <property type="entry name" value="RNGMNOXGNASE"/>
</dbReference>